<comment type="caution">
    <text evidence="2">The sequence shown here is derived from an EMBL/GenBank/DDBJ whole genome shotgun (WGS) entry which is preliminary data.</text>
</comment>
<sequence>MDEELLALADEEGNWLKKASQLKSVITSNAYFRLNAGILSLEQINELLASYPGNLFFYGKDGHFLYYKQLIDMNYDPVELGHKTINSDIFATLKSGSKKRIIVPDQTNSLTRFVIDEYKSVFNKEHQFAGVVEIVQDIYPLVEYYLQETGQKLVPDPDNKKGKVYHQNAETDAETGASEWEG</sequence>
<dbReference type="Gene3D" id="3.30.450.20">
    <property type="entry name" value="PAS domain"/>
    <property type="match status" value="1"/>
</dbReference>
<gene>
    <name evidence="2" type="ORF">LrDSM24759_00670</name>
</gene>
<keyword evidence="3" id="KW-1185">Reference proteome</keyword>
<dbReference type="Proteomes" id="UP000257317">
    <property type="component" value="Unassembled WGS sequence"/>
</dbReference>
<proteinExistence type="predicted"/>
<accession>A0A2Z6T903</accession>
<dbReference type="EMBL" id="BFBY01000001">
    <property type="protein sequence ID" value="GBG04153.1"/>
    <property type="molecule type" value="Genomic_DNA"/>
</dbReference>
<dbReference type="AlphaFoldDB" id="A0A2Z6T903"/>
<feature type="region of interest" description="Disordered" evidence="1">
    <location>
        <begin position="156"/>
        <end position="182"/>
    </location>
</feature>
<reference evidence="3" key="1">
    <citation type="submission" date="2018-03" db="EMBL/GenBank/DDBJ databases">
        <title>New taxa in the Lactobacillus gasseri group.</title>
        <authorList>
            <person name="Tanizawa Y."/>
            <person name="Tohno M."/>
            <person name="Endo A."/>
            <person name="Arita M."/>
        </authorList>
    </citation>
    <scope>NUCLEOTIDE SEQUENCE [LARGE SCALE GENOMIC DNA]</scope>
    <source>
        <strain evidence="3">DSM 24759</strain>
    </source>
</reference>
<dbReference type="RefSeq" id="WP_245953314.1">
    <property type="nucleotide sequence ID" value="NZ_BFBY01000001.1"/>
</dbReference>
<evidence type="ECO:0000256" key="1">
    <source>
        <dbReference type="SAM" id="MobiDB-lite"/>
    </source>
</evidence>
<evidence type="ECO:0000313" key="3">
    <source>
        <dbReference type="Proteomes" id="UP000257317"/>
    </source>
</evidence>
<evidence type="ECO:0000313" key="2">
    <source>
        <dbReference type="EMBL" id="GBG04153.1"/>
    </source>
</evidence>
<protein>
    <submittedName>
        <fullName evidence="2">Uncharacterized protein</fullName>
    </submittedName>
</protein>
<organism evidence="2 3">
    <name type="scientific">Lactobacillus rodentium</name>
    <dbReference type="NCBI Taxonomy" id="947835"/>
    <lineage>
        <taxon>Bacteria</taxon>
        <taxon>Bacillati</taxon>
        <taxon>Bacillota</taxon>
        <taxon>Bacilli</taxon>
        <taxon>Lactobacillales</taxon>
        <taxon>Lactobacillaceae</taxon>
        <taxon>Lactobacillus</taxon>
    </lineage>
</organism>
<name>A0A2Z6T903_9LACO</name>